<evidence type="ECO:0000313" key="1">
    <source>
        <dbReference type="EMBL" id="EEF32389.1"/>
    </source>
</evidence>
<dbReference type="eggNOG" id="ENOG502QT3G">
    <property type="taxonomic scope" value="Eukaryota"/>
</dbReference>
<evidence type="ECO:0008006" key="3">
    <source>
        <dbReference type="Google" id="ProtNLM"/>
    </source>
</evidence>
<dbReference type="PANTHER" id="PTHR33334">
    <property type="entry name" value="PROTEIN LNK1"/>
    <property type="match status" value="1"/>
</dbReference>
<evidence type="ECO:0000313" key="2">
    <source>
        <dbReference type="Proteomes" id="UP000008311"/>
    </source>
</evidence>
<name>B9SVG5_RICCO</name>
<dbReference type="AlphaFoldDB" id="B9SVG5"/>
<dbReference type="PANTHER" id="PTHR33334:SF10">
    <property type="entry name" value="PROTEIN LNK4"/>
    <property type="match status" value="1"/>
</dbReference>
<reference evidence="2" key="1">
    <citation type="journal article" date="2010" name="Nat. Biotechnol.">
        <title>Draft genome sequence of the oilseed species Ricinus communis.</title>
        <authorList>
            <person name="Chan A.P."/>
            <person name="Crabtree J."/>
            <person name="Zhao Q."/>
            <person name="Lorenzi H."/>
            <person name="Orvis J."/>
            <person name="Puiu D."/>
            <person name="Melake-Berhan A."/>
            <person name="Jones K.M."/>
            <person name="Redman J."/>
            <person name="Chen G."/>
            <person name="Cahoon E.B."/>
            <person name="Gedil M."/>
            <person name="Stanke M."/>
            <person name="Haas B.J."/>
            <person name="Wortman J.R."/>
            <person name="Fraser-Liggett C.M."/>
            <person name="Ravel J."/>
            <person name="Rabinowicz P.D."/>
        </authorList>
    </citation>
    <scope>NUCLEOTIDE SEQUENCE [LARGE SCALE GENOMIC DNA]</scope>
    <source>
        <strain evidence="2">cv. Hale</strain>
    </source>
</reference>
<sequence>MDWYFVSSDELSDRFPSPESWAEWGISEPESFNFPNKVSAVDASLTQEELNFNGENLCSEVEMESSTYDKDQTSSTSTGGEFSAEFLHRTALSCDQLAYQLDGLAQFDQMDDLFLSSLIEDLPRTENVQDSFCFEPELENDMVHGDSILTDMNLDTPSISSDTQSVGSSKTSSDDIRALSYTYVRHEAPHVEVLVPSEHDSIKENVDEETSLEESVLQEMEMVMSQLTDKTRICFRDALYRLAKNSRQNVVTKNQNGNLQLAISQWTDQDCKIRPREKKTMELETNTIDRAIANLMFNKMDINVHDYSVQRSTTSNQEILKTTRPRNYSVNEPQIHGLPCYSNYSRDAEGLILCQGHSPKRQFPT</sequence>
<dbReference type="EMBL" id="EQ974168">
    <property type="protein sequence ID" value="EEF32389.1"/>
    <property type="molecule type" value="Genomic_DNA"/>
</dbReference>
<dbReference type="STRING" id="3988.B9SVG5"/>
<protein>
    <recommendedName>
        <fullName evidence="3">Protein LNK3</fullName>
    </recommendedName>
</protein>
<accession>B9SVG5</accession>
<dbReference type="Proteomes" id="UP000008311">
    <property type="component" value="Unassembled WGS sequence"/>
</dbReference>
<keyword evidence="2" id="KW-1185">Reference proteome</keyword>
<dbReference type="InterPro" id="IPR039928">
    <property type="entry name" value="LNK"/>
</dbReference>
<proteinExistence type="predicted"/>
<gene>
    <name evidence="1" type="ORF">RCOM_1264330</name>
</gene>
<dbReference type="FunCoup" id="B9SVG5">
    <property type="interactions" value="132"/>
</dbReference>
<organism evidence="1 2">
    <name type="scientific">Ricinus communis</name>
    <name type="common">Castor bean</name>
    <dbReference type="NCBI Taxonomy" id="3988"/>
    <lineage>
        <taxon>Eukaryota</taxon>
        <taxon>Viridiplantae</taxon>
        <taxon>Streptophyta</taxon>
        <taxon>Embryophyta</taxon>
        <taxon>Tracheophyta</taxon>
        <taxon>Spermatophyta</taxon>
        <taxon>Magnoliopsida</taxon>
        <taxon>eudicotyledons</taxon>
        <taxon>Gunneridae</taxon>
        <taxon>Pentapetalae</taxon>
        <taxon>rosids</taxon>
        <taxon>fabids</taxon>
        <taxon>Malpighiales</taxon>
        <taxon>Euphorbiaceae</taxon>
        <taxon>Acalyphoideae</taxon>
        <taxon>Acalypheae</taxon>
        <taxon>Ricinus</taxon>
    </lineage>
</organism>
<dbReference type="GO" id="GO:0007623">
    <property type="term" value="P:circadian rhythm"/>
    <property type="evidence" value="ECO:0007669"/>
    <property type="project" value="InterPro"/>
</dbReference>
<dbReference type="GO" id="GO:0006355">
    <property type="term" value="P:regulation of DNA-templated transcription"/>
    <property type="evidence" value="ECO:0007669"/>
    <property type="project" value="InterPro"/>
</dbReference>
<dbReference type="InParanoid" id="B9SVG5"/>